<evidence type="ECO:0000313" key="1">
    <source>
        <dbReference type="EMBL" id="SDG91240.1"/>
    </source>
</evidence>
<dbReference type="EMBL" id="FNAN01000025">
    <property type="protein sequence ID" value="SDG91240.1"/>
    <property type="molecule type" value="Genomic_DNA"/>
</dbReference>
<dbReference type="AlphaFoldDB" id="A0A1G7Y5I1"/>
<gene>
    <name evidence="1" type="ORF">SAMN04487996_12547</name>
</gene>
<evidence type="ECO:0000313" key="2">
    <source>
        <dbReference type="Proteomes" id="UP000198748"/>
    </source>
</evidence>
<proteinExistence type="predicted"/>
<dbReference type="STRING" id="659014.SAMN04487996_12547"/>
<protein>
    <submittedName>
        <fullName evidence="1">Uncharacterized protein</fullName>
    </submittedName>
</protein>
<organism evidence="1 2">
    <name type="scientific">Dyadobacter soli</name>
    <dbReference type="NCBI Taxonomy" id="659014"/>
    <lineage>
        <taxon>Bacteria</taxon>
        <taxon>Pseudomonadati</taxon>
        <taxon>Bacteroidota</taxon>
        <taxon>Cytophagia</taxon>
        <taxon>Cytophagales</taxon>
        <taxon>Spirosomataceae</taxon>
        <taxon>Dyadobacter</taxon>
    </lineage>
</organism>
<dbReference type="Proteomes" id="UP000198748">
    <property type="component" value="Unassembled WGS sequence"/>
</dbReference>
<accession>A0A1G7Y5I1</accession>
<keyword evidence="2" id="KW-1185">Reference proteome</keyword>
<reference evidence="2" key="1">
    <citation type="submission" date="2016-10" db="EMBL/GenBank/DDBJ databases">
        <authorList>
            <person name="Varghese N."/>
            <person name="Submissions S."/>
        </authorList>
    </citation>
    <scope>NUCLEOTIDE SEQUENCE [LARGE SCALE GENOMIC DNA]</scope>
    <source>
        <strain evidence="2">DSM 25329</strain>
    </source>
</reference>
<sequence length="48" mass="5610">MIDFKKIDEKDLVLVDRRLTDKEEKEFSAFLKSRKLSSKKDAAVKTAH</sequence>
<name>A0A1G7Y5I1_9BACT</name>